<reference evidence="2" key="2">
    <citation type="submission" date="2020-11" db="EMBL/GenBank/DDBJ databases">
        <authorList>
            <person name="Cecchin M."/>
            <person name="Marcolungo L."/>
            <person name="Rossato M."/>
            <person name="Girolomoni L."/>
            <person name="Cosentino E."/>
            <person name="Cuine S."/>
            <person name="Li-Beisson Y."/>
            <person name="Delledonne M."/>
            <person name="Ballottari M."/>
        </authorList>
    </citation>
    <scope>NUCLEOTIDE SEQUENCE</scope>
    <source>
        <strain evidence="2">211/11P</strain>
        <tissue evidence="2">Whole cell</tissue>
    </source>
</reference>
<accession>A0A9D4TMA8</accession>
<sequence>MSPWAALPADLVRRIAHELCASPGGDCPAHATSQLRLVCWGWAASLRIGECVPAKVWDWTERMDLALAPHACNLELLAPLPLAASSTLPELQHCSRLRSLRLQHVHLPALAALAGLTSLLLLDATVFFPDSTPDWLEWAAGLVKLQELRITAAQMRLQPEGGLSSLLPLRRHIQTLRLDDCMVLTDAGAAVMARLCALERLEVTCCRISQAALDQLARALPRLTHLETRLPDGVAVDALLRETRVAAEGGSLVAHVSQGKASTLVSWAGLCMPNVARLEVRLLGPGFLLPEPATFARLHHLECLSLPGILLPSDAVEQLGNCLQLQELEVELNFSVRDHSLLCWRNLNRMRRLRLTGNLSLGDEAVAGVLRGMPLLQELCLEQLHGSGAILAPLAAMSALRSLSLAGCHLLGTEALTASLSSATSLVSLQIKSCGVQSMLCEAVVAALSCLPALKEVQLGLRRALPAPAAEALASTCSGLTQLTALDLYFADIARDVPAVQAWGQLSSLTGLRRLHACTGLGWDAASFTGVAAAATALRALTVTDNLGKVVDGSWVAALAPLAQLSTLLLNSCAGLGAADADGAAGLCCLTALTSLEAFRTPGLCNLATVRHLQSNLPCLARISTHE</sequence>
<dbReference type="OrthoDB" id="511745at2759"/>
<reference evidence="2" key="1">
    <citation type="journal article" date="2019" name="Plant J.">
        <title>Chlorella vulgaris genome assembly and annotation reveals the molecular basis for metabolic acclimation to high light conditions.</title>
        <authorList>
            <person name="Cecchin M."/>
            <person name="Marcolungo L."/>
            <person name="Rossato M."/>
            <person name="Girolomoni L."/>
            <person name="Cosentino E."/>
            <person name="Cuine S."/>
            <person name="Li-Beisson Y."/>
            <person name="Delledonne M."/>
            <person name="Ballottari M."/>
        </authorList>
    </citation>
    <scope>NUCLEOTIDE SEQUENCE</scope>
    <source>
        <strain evidence="2">211/11P</strain>
    </source>
</reference>
<dbReference type="SUPFAM" id="SSF52047">
    <property type="entry name" value="RNI-like"/>
    <property type="match status" value="2"/>
</dbReference>
<evidence type="ECO:0000256" key="1">
    <source>
        <dbReference type="ARBA" id="ARBA00004430"/>
    </source>
</evidence>
<comment type="caution">
    <text evidence="2">The sequence shown here is derived from an EMBL/GenBank/DDBJ whole genome shotgun (WGS) entry which is preliminary data.</text>
</comment>
<dbReference type="PANTHER" id="PTHR12904">
    <property type="match status" value="1"/>
</dbReference>
<dbReference type="EMBL" id="SIDB01000008">
    <property type="protein sequence ID" value="KAI3429543.1"/>
    <property type="molecule type" value="Genomic_DNA"/>
</dbReference>
<comment type="subcellular location">
    <subcellularLocation>
        <location evidence="1">Cytoplasm</location>
        <location evidence="1">Cytoskeleton</location>
        <location evidence="1">Cilium axoneme</location>
    </subcellularLocation>
</comment>
<gene>
    <name evidence="2" type="ORF">D9Q98_005631</name>
</gene>
<evidence type="ECO:0000313" key="3">
    <source>
        <dbReference type="Proteomes" id="UP001055712"/>
    </source>
</evidence>
<protein>
    <submittedName>
        <fullName evidence="2">Uncharacterized protein</fullName>
    </submittedName>
</protein>
<dbReference type="Proteomes" id="UP001055712">
    <property type="component" value="Unassembled WGS sequence"/>
</dbReference>
<dbReference type="InterPro" id="IPR032675">
    <property type="entry name" value="LRR_dom_sf"/>
</dbReference>
<evidence type="ECO:0000313" key="2">
    <source>
        <dbReference type="EMBL" id="KAI3429543.1"/>
    </source>
</evidence>
<dbReference type="AlphaFoldDB" id="A0A9D4TMA8"/>
<dbReference type="PANTHER" id="PTHR12904:SF23">
    <property type="entry name" value="PROTEIN ZER-1 HOMOLOG"/>
    <property type="match status" value="1"/>
</dbReference>
<proteinExistence type="predicted"/>
<organism evidence="2 3">
    <name type="scientific">Chlorella vulgaris</name>
    <name type="common">Green alga</name>
    <dbReference type="NCBI Taxonomy" id="3077"/>
    <lineage>
        <taxon>Eukaryota</taxon>
        <taxon>Viridiplantae</taxon>
        <taxon>Chlorophyta</taxon>
        <taxon>core chlorophytes</taxon>
        <taxon>Trebouxiophyceae</taxon>
        <taxon>Chlorellales</taxon>
        <taxon>Chlorellaceae</taxon>
        <taxon>Chlorella clade</taxon>
        <taxon>Chlorella</taxon>
    </lineage>
</organism>
<name>A0A9D4TMA8_CHLVU</name>
<keyword evidence="3" id="KW-1185">Reference proteome</keyword>
<dbReference type="InterPro" id="IPR051341">
    <property type="entry name" value="Zyg-11_UBL_adapter"/>
</dbReference>
<dbReference type="GO" id="GO:0005930">
    <property type="term" value="C:axoneme"/>
    <property type="evidence" value="ECO:0007669"/>
    <property type="project" value="UniProtKB-SubCell"/>
</dbReference>
<dbReference type="Gene3D" id="3.80.10.10">
    <property type="entry name" value="Ribonuclease Inhibitor"/>
    <property type="match status" value="3"/>
</dbReference>